<proteinExistence type="predicted"/>
<protein>
    <submittedName>
        <fullName evidence="1">Uncharacterized protein</fullName>
    </submittedName>
</protein>
<accession>A0A1X7V6H5</accession>
<reference evidence="1" key="1">
    <citation type="submission" date="2017-05" db="UniProtKB">
        <authorList>
            <consortium name="EnsemblMetazoa"/>
        </authorList>
    </citation>
    <scope>IDENTIFICATION</scope>
</reference>
<dbReference type="InParanoid" id="A0A1X7V6H5"/>
<sequence length="64" mass="7151">MIRILRNASVHYPMLRCLLGHLYAARSAHLTIDIINSSDADGDIAQLINLKVNEADGTDFHNVY</sequence>
<dbReference type="AlphaFoldDB" id="A0A1X7V6H5"/>
<name>A0A1X7V6H5_AMPQE</name>
<evidence type="ECO:0000313" key="1">
    <source>
        <dbReference type="EnsemblMetazoa" id="Aqu2.1.35419_001"/>
    </source>
</evidence>
<dbReference type="EnsemblMetazoa" id="Aqu2.1.35419_001">
    <property type="protein sequence ID" value="Aqu2.1.35419_001"/>
    <property type="gene ID" value="Aqu2.1.35419"/>
</dbReference>
<organism evidence="1">
    <name type="scientific">Amphimedon queenslandica</name>
    <name type="common">Sponge</name>
    <dbReference type="NCBI Taxonomy" id="400682"/>
    <lineage>
        <taxon>Eukaryota</taxon>
        <taxon>Metazoa</taxon>
        <taxon>Porifera</taxon>
        <taxon>Demospongiae</taxon>
        <taxon>Heteroscleromorpha</taxon>
        <taxon>Haplosclerida</taxon>
        <taxon>Niphatidae</taxon>
        <taxon>Amphimedon</taxon>
    </lineage>
</organism>